<evidence type="ECO:0000313" key="2">
    <source>
        <dbReference type="Proteomes" id="UP000261284"/>
    </source>
</evidence>
<reference evidence="1 2" key="1">
    <citation type="submission" date="2018-08" db="EMBL/GenBank/DDBJ databases">
        <title>Chitinophagaceae sp. K23C18032701, a novel bacterium isolated from forest soil.</title>
        <authorList>
            <person name="Wang C."/>
        </authorList>
    </citation>
    <scope>NUCLEOTIDE SEQUENCE [LARGE SCALE GENOMIC DNA]</scope>
    <source>
        <strain evidence="1 2">K23C18032701</strain>
    </source>
</reference>
<keyword evidence="2" id="KW-1185">Reference proteome</keyword>
<proteinExistence type="predicted"/>
<dbReference type="RefSeq" id="WP_116848590.1">
    <property type="nucleotide sequence ID" value="NZ_QTJU01000007.1"/>
</dbReference>
<dbReference type="GO" id="GO:0006979">
    <property type="term" value="P:response to oxidative stress"/>
    <property type="evidence" value="ECO:0007669"/>
    <property type="project" value="InterPro"/>
</dbReference>
<dbReference type="SUPFAM" id="SSF82784">
    <property type="entry name" value="OsmC-like"/>
    <property type="match status" value="1"/>
</dbReference>
<dbReference type="Gene3D" id="3.30.300.20">
    <property type="match status" value="1"/>
</dbReference>
<dbReference type="InterPro" id="IPR015946">
    <property type="entry name" value="KH_dom-like_a/b"/>
</dbReference>
<evidence type="ECO:0000313" key="1">
    <source>
        <dbReference type="EMBL" id="RFM26806.1"/>
    </source>
</evidence>
<gene>
    <name evidence="1" type="ORF">DXN05_17610</name>
</gene>
<dbReference type="InterPro" id="IPR019904">
    <property type="entry name" value="Peroxiredoxin_OsmC"/>
</dbReference>
<dbReference type="NCBIfam" id="TIGR03562">
    <property type="entry name" value="osmo_induc_OsmC"/>
    <property type="match status" value="1"/>
</dbReference>
<dbReference type="Proteomes" id="UP000261284">
    <property type="component" value="Unassembled WGS sequence"/>
</dbReference>
<organism evidence="1 2">
    <name type="scientific">Deminuibacter soli</name>
    <dbReference type="NCBI Taxonomy" id="2291815"/>
    <lineage>
        <taxon>Bacteria</taxon>
        <taxon>Pseudomonadati</taxon>
        <taxon>Bacteroidota</taxon>
        <taxon>Chitinophagia</taxon>
        <taxon>Chitinophagales</taxon>
        <taxon>Chitinophagaceae</taxon>
        <taxon>Deminuibacter</taxon>
    </lineage>
</organism>
<dbReference type="OrthoDB" id="9807532at2"/>
<dbReference type="PANTHER" id="PTHR42830">
    <property type="entry name" value="OSMOTICALLY INDUCIBLE FAMILY PROTEIN"/>
    <property type="match status" value="1"/>
</dbReference>
<dbReference type="EMBL" id="QTJU01000007">
    <property type="protein sequence ID" value="RFM26806.1"/>
    <property type="molecule type" value="Genomic_DNA"/>
</dbReference>
<accession>A0A3E1NFQ3</accession>
<comment type="caution">
    <text evidence="1">The sequence shown here is derived from an EMBL/GenBank/DDBJ whole genome shotgun (WGS) entry which is preliminary data.</text>
</comment>
<protein>
    <submittedName>
        <fullName evidence="1">OsmC family peroxiredoxin</fullName>
    </submittedName>
</protein>
<sequence length="141" mass="14603">MKRTASAHWNGDLKNGGGTISTPSTVLNKTQYSFNTRFADGVGTNPEELLGAAHAACFTMATSSALTQGGFTPGDLDTVATVEFDMSSLSITNIHLELTAAAIPGVSKEQFTEFANAAKANCPLSKALASVNITLTVNYAG</sequence>
<dbReference type="InterPro" id="IPR052707">
    <property type="entry name" value="OsmC_Ohr_Peroxiredoxin"/>
</dbReference>
<dbReference type="GO" id="GO:0004601">
    <property type="term" value="F:peroxidase activity"/>
    <property type="evidence" value="ECO:0007669"/>
    <property type="project" value="InterPro"/>
</dbReference>
<dbReference type="InterPro" id="IPR003718">
    <property type="entry name" value="OsmC/Ohr_fam"/>
</dbReference>
<dbReference type="PANTHER" id="PTHR42830:SF1">
    <property type="entry name" value="OSMOTICALLY INDUCIBLE FAMILY PROTEIN"/>
    <property type="match status" value="1"/>
</dbReference>
<name>A0A3E1NFQ3_9BACT</name>
<dbReference type="InterPro" id="IPR036102">
    <property type="entry name" value="OsmC/Ohrsf"/>
</dbReference>
<dbReference type="Pfam" id="PF02566">
    <property type="entry name" value="OsmC"/>
    <property type="match status" value="1"/>
</dbReference>
<dbReference type="AlphaFoldDB" id="A0A3E1NFQ3"/>